<evidence type="ECO:0000313" key="2">
    <source>
        <dbReference type="Proteomes" id="UP001165101"/>
    </source>
</evidence>
<proteinExistence type="predicted"/>
<comment type="caution">
    <text evidence="1">The sequence shown here is derived from an EMBL/GenBank/DDBJ whole genome shotgun (WGS) entry which is preliminary data.</text>
</comment>
<organism evidence="1 2">
    <name type="scientific">Candida boidinii</name>
    <name type="common">Yeast</name>
    <dbReference type="NCBI Taxonomy" id="5477"/>
    <lineage>
        <taxon>Eukaryota</taxon>
        <taxon>Fungi</taxon>
        <taxon>Dikarya</taxon>
        <taxon>Ascomycota</taxon>
        <taxon>Saccharomycotina</taxon>
        <taxon>Pichiomycetes</taxon>
        <taxon>Pichiales</taxon>
        <taxon>Pichiaceae</taxon>
        <taxon>Ogataea</taxon>
        <taxon>Ogataea/Candida clade</taxon>
    </lineage>
</organism>
<accession>A0ACB5TJY4</accession>
<evidence type="ECO:0000313" key="1">
    <source>
        <dbReference type="EMBL" id="GME89750.1"/>
    </source>
</evidence>
<name>A0ACB5TJY4_CANBO</name>
<keyword evidence="2" id="KW-1185">Reference proteome</keyword>
<gene>
    <name evidence="1" type="ORF">Cboi01_000154100</name>
</gene>
<dbReference type="EMBL" id="BSXV01000587">
    <property type="protein sequence ID" value="GME89750.1"/>
    <property type="molecule type" value="Genomic_DNA"/>
</dbReference>
<reference evidence="1" key="1">
    <citation type="submission" date="2023-04" db="EMBL/GenBank/DDBJ databases">
        <title>Candida boidinii NBRC 1967.</title>
        <authorList>
            <person name="Ichikawa N."/>
            <person name="Sato H."/>
            <person name="Tonouchi N."/>
        </authorList>
    </citation>
    <scope>NUCLEOTIDE SEQUENCE</scope>
    <source>
        <strain evidence="1">NBRC 1967</strain>
    </source>
</reference>
<dbReference type="Proteomes" id="UP001165101">
    <property type="component" value="Unassembled WGS sequence"/>
</dbReference>
<sequence length="700" mass="74733">MVASFIGIHFFALGTSWLFDNSVTAMTANLKPFHLFSSTLTNSLSRSIAKNIPLNSTGGTLVTVFQSEVYMPTGFLFQLEDSILRFFTVLSETIVDPFVSKFLFLLAGISVSINVYLLNATKLHLDFDEKHSKSRKSQHSSKEAKISSEQNATSSSVYVSSSEPKISKVKSRSNIAQQSQVGADIKEAQIIEESESEVSSSSESESATENRIVKLRPLDELIQILKDGNVKDCENEEIVKLTTSGKLPLYSLEKQLGDKTRAVLIRRRAIAILADAPVLNSTKLPYRHYDYDRVFGACCENVIGYMPIPVGVAGPMIIDGVPYHIPMATTEGCLVASTMRGCKAINSGGGVTTILTSDGMTRGPVVSFPTLIRVGAAKTWLDSEEGQKTIKKAFNSTSRFARLQHIKTAIAGTLMYIRFKTTTGDAMGMNMISKGVEFALKYMIEECGFEDMDVISLSGNYCIDKKPAAINWIEGRGKGIVAEARIPKETVQKTLKSDVDALVELNIDKNLVGTAMAGSVGGFNAQAANLVTAIYLATGQDPAQNVESSNCITLMKKLPNGDLSISVSMPSIEVGTIGGGTVLDPQGSMLELLGVKGPHPTEPGKNARQLARIVASAVLAAELSLCSALAAGHLVQSHMTHNRASNKGPNATATPAPAAITAAAPSSTNSASASSTPSTSAPSSADIKRLQEGSKICIRS</sequence>
<protein>
    <submittedName>
        <fullName evidence="1">Unnamed protein product</fullName>
    </submittedName>
</protein>